<dbReference type="Proteomes" id="UP001163831">
    <property type="component" value="Chromosome"/>
</dbReference>
<keyword evidence="1" id="KW-0560">Oxidoreductase</keyword>
<dbReference type="InterPro" id="IPR016163">
    <property type="entry name" value="Ald_DH_C"/>
</dbReference>
<dbReference type="InterPro" id="IPR016162">
    <property type="entry name" value="Ald_DH_N"/>
</dbReference>
<accession>A0ABY6GGG4</accession>
<dbReference type="RefSeq" id="WP_319806186.1">
    <property type="nucleotide sequence ID" value="NZ_CP107052.1"/>
</dbReference>
<keyword evidence="4" id="KW-1185">Reference proteome</keyword>
<dbReference type="PANTHER" id="PTHR43217:SF1">
    <property type="entry name" value="SUCCINATE SEMIALDEHYDE DEHYDROGENASE [NAD(P)+] SAD"/>
    <property type="match status" value="1"/>
</dbReference>
<dbReference type="Gene3D" id="3.40.309.10">
    <property type="entry name" value="Aldehyde Dehydrogenase, Chain A, domain 2"/>
    <property type="match status" value="1"/>
</dbReference>
<evidence type="ECO:0000256" key="1">
    <source>
        <dbReference type="ARBA" id="ARBA00023002"/>
    </source>
</evidence>
<proteinExistence type="predicted"/>
<dbReference type="InterPro" id="IPR047110">
    <property type="entry name" value="GABD/Sad-like"/>
</dbReference>
<feature type="domain" description="Aldehyde dehydrogenase" evidence="2">
    <location>
        <begin position="6"/>
        <end position="456"/>
    </location>
</feature>
<protein>
    <submittedName>
        <fullName evidence="3">Aldehyde dehydrogenase family protein</fullName>
    </submittedName>
</protein>
<dbReference type="Gene3D" id="3.40.605.10">
    <property type="entry name" value="Aldehyde Dehydrogenase, Chain A, domain 1"/>
    <property type="match status" value="1"/>
</dbReference>
<evidence type="ECO:0000313" key="4">
    <source>
        <dbReference type="Proteomes" id="UP001163831"/>
    </source>
</evidence>
<dbReference type="InterPro" id="IPR016160">
    <property type="entry name" value="Ald_DH_CS_CYS"/>
</dbReference>
<dbReference type="Pfam" id="PF00171">
    <property type="entry name" value="Aldedh"/>
    <property type="match status" value="1"/>
</dbReference>
<dbReference type="EMBL" id="CP107052">
    <property type="protein sequence ID" value="UYH50600.1"/>
    <property type="molecule type" value="Genomic_DNA"/>
</dbReference>
<dbReference type="PROSITE" id="PS00070">
    <property type="entry name" value="ALDEHYDE_DEHYDR_CYS"/>
    <property type="match status" value="1"/>
</dbReference>
<dbReference type="InterPro" id="IPR016161">
    <property type="entry name" value="Ald_DH/histidinol_DH"/>
</dbReference>
<sequence length="461" mass="49532">MNRDTKSQGIQTVNPATGADLAFHPFIEDNAVDGVLQRAALGFETWRNMGMTARLEILKQFGAAIESAKENLAHQASIEMGKPITQSLAEIDRCVQLTRWIVDHTPKILSPRKVDIPTGRAWLRFDPVGTVFGITPWNFPLYQIIRAAVPIMAGGNGYLVKPAECTMQCGLMLNDIAASVGMGDVFIAANFRREHSRQIIQDRRIAGVALTGSVGAGRAISQLAGEAGKKTVMELGGSDPFIILADADLEKAVDGAVASRFGNAGQVCIAAKRFIVEESIAADFTDRFAERIADMQPGDPLDRETFLGPMSRIDLRDALHKQVQIAVKEGAKLVLGGAKPRQPGAWYPPTLLTDVTPEMACFREELFGPVACVIVAKDSDDAVRLANDSDFGLSSSLWTKDLAKAAQLAGEIEAGAVNINKGSSSDPNLPIGGIKASGYGRELTEFGLLEFMNIKPVWAAA</sequence>
<reference evidence="3" key="1">
    <citation type="submission" date="2022-10" db="EMBL/GenBank/DDBJ databases">
        <title>Candidatus Kirkpatrella diaphorinas gen. nov., sp. nov., an uncultured endosymbiont identified in a population of Diaphorina citri from Hawaii.</title>
        <authorList>
            <person name="Henry E.M."/>
            <person name="Carlson C.R."/>
            <person name="Kuo Y.-W."/>
        </authorList>
    </citation>
    <scope>NUCLEOTIDE SEQUENCE</scope>
    <source>
        <strain evidence="3">CADCRV1</strain>
    </source>
</reference>
<name>A0ABY6GGG4_9PROT</name>
<evidence type="ECO:0000313" key="3">
    <source>
        <dbReference type="EMBL" id="UYH50600.1"/>
    </source>
</evidence>
<dbReference type="InterPro" id="IPR015590">
    <property type="entry name" value="Aldehyde_DH_dom"/>
</dbReference>
<gene>
    <name evidence="3" type="ORF">N5W20_05595</name>
</gene>
<evidence type="ECO:0000259" key="2">
    <source>
        <dbReference type="Pfam" id="PF00171"/>
    </source>
</evidence>
<dbReference type="PANTHER" id="PTHR43217">
    <property type="entry name" value="SUCCINATE SEMIALDEHYDE DEHYDROGENASE [NAD(P)+] SAD"/>
    <property type="match status" value="1"/>
</dbReference>
<organism evidence="3 4">
    <name type="scientific">Candidatus Kirkpatrickella diaphorinae</name>
    <dbReference type="NCBI Taxonomy" id="2984322"/>
    <lineage>
        <taxon>Bacteria</taxon>
        <taxon>Pseudomonadati</taxon>
        <taxon>Pseudomonadota</taxon>
        <taxon>Alphaproteobacteria</taxon>
        <taxon>Acetobacterales</taxon>
        <taxon>Acetobacteraceae</taxon>
        <taxon>Candidatus Kirkpatrickella</taxon>
    </lineage>
</organism>
<dbReference type="SUPFAM" id="SSF53720">
    <property type="entry name" value="ALDH-like"/>
    <property type="match status" value="1"/>
</dbReference>